<accession>A0A165SXQ5</accession>
<evidence type="ECO:0000313" key="1">
    <source>
        <dbReference type="EMBL" id="KZT25831.1"/>
    </source>
</evidence>
<dbReference type="EMBL" id="KV425569">
    <property type="protein sequence ID" value="KZT25831.1"/>
    <property type="molecule type" value="Genomic_DNA"/>
</dbReference>
<name>A0A165SXQ5_9AGAM</name>
<evidence type="ECO:0000313" key="2">
    <source>
        <dbReference type="Proteomes" id="UP000076761"/>
    </source>
</evidence>
<organism evidence="1 2">
    <name type="scientific">Neolentinus lepideus HHB14362 ss-1</name>
    <dbReference type="NCBI Taxonomy" id="1314782"/>
    <lineage>
        <taxon>Eukaryota</taxon>
        <taxon>Fungi</taxon>
        <taxon>Dikarya</taxon>
        <taxon>Basidiomycota</taxon>
        <taxon>Agaricomycotina</taxon>
        <taxon>Agaricomycetes</taxon>
        <taxon>Gloeophyllales</taxon>
        <taxon>Gloeophyllaceae</taxon>
        <taxon>Neolentinus</taxon>
    </lineage>
</organism>
<proteinExistence type="predicted"/>
<keyword evidence="2" id="KW-1185">Reference proteome</keyword>
<dbReference type="AlphaFoldDB" id="A0A165SXQ5"/>
<gene>
    <name evidence="1" type="ORF">NEOLEDRAFT_277189</name>
</gene>
<sequence>MTSEMVICNNQHSTLCFQVDRWGTACLRRPTRPGHRYFVSRFLIITVYHLCISLRSTRPSIRGCAGGTRKWVFQWCPSLAIPSSFENLIPQQDAQQRPCRRIRLSACDADSVPHRCINWLWRRLQSRRVWCSDPDNLFILAVCEACNCAMVNCHVSFLGGDEFRQMHMG</sequence>
<dbReference type="InParanoid" id="A0A165SXQ5"/>
<protein>
    <submittedName>
        <fullName evidence="1">Uncharacterized protein</fullName>
    </submittedName>
</protein>
<dbReference type="Proteomes" id="UP000076761">
    <property type="component" value="Unassembled WGS sequence"/>
</dbReference>
<reference evidence="1 2" key="1">
    <citation type="journal article" date="2016" name="Mol. Biol. Evol.">
        <title>Comparative Genomics of Early-Diverging Mushroom-Forming Fungi Provides Insights into the Origins of Lignocellulose Decay Capabilities.</title>
        <authorList>
            <person name="Nagy L.G."/>
            <person name="Riley R."/>
            <person name="Tritt A."/>
            <person name="Adam C."/>
            <person name="Daum C."/>
            <person name="Floudas D."/>
            <person name="Sun H."/>
            <person name="Yadav J.S."/>
            <person name="Pangilinan J."/>
            <person name="Larsson K.H."/>
            <person name="Matsuura K."/>
            <person name="Barry K."/>
            <person name="Labutti K."/>
            <person name="Kuo R."/>
            <person name="Ohm R.A."/>
            <person name="Bhattacharya S.S."/>
            <person name="Shirouzu T."/>
            <person name="Yoshinaga Y."/>
            <person name="Martin F.M."/>
            <person name="Grigoriev I.V."/>
            <person name="Hibbett D.S."/>
        </authorList>
    </citation>
    <scope>NUCLEOTIDE SEQUENCE [LARGE SCALE GENOMIC DNA]</scope>
    <source>
        <strain evidence="1 2">HHB14362 ss-1</strain>
    </source>
</reference>